<evidence type="ECO:0000313" key="7">
    <source>
        <dbReference type="EMBL" id="KAK5700792.1"/>
    </source>
</evidence>
<feature type="domain" description="Exocyst complex component EXOC2/Sec5 N-terminal" evidence="6">
    <location>
        <begin position="100"/>
        <end position="203"/>
    </location>
</feature>
<comment type="subunit">
    <text evidence="4">Component of the exocyst complex.</text>
</comment>
<feature type="compositionally biased region" description="Gly residues" evidence="5">
    <location>
        <begin position="1085"/>
        <end position="1101"/>
    </location>
</feature>
<organism evidence="7 8">
    <name type="scientific">Elasticomyces elasticus</name>
    <dbReference type="NCBI Taxonomy" id="574655"/>
    <lineage>
        <taxon>Eukaryota</taxon>
        <taxon>Fungi</taxon>
        <taxon>Dikarya</taxon>
        <taxon>Ascomycota</taxon>
        <taxon>Pezizomycotina</taxon>
        <taxon>Dothideomycetes</taxon>
        <taxon>Dothideomycetidae</taxon>
        <taxon>Mycosphaerellales</taxon>
        <taxon>Teratosphaeriaceae</taxon>
        <taxon>Elasticomyces</taxon>
    </lineage>
</organism>
<evidence type="ECO:0000256" key="5">
    <source>
        <dbReference type="SAM" id="MobiDB-lite"/>
    </source>
</evidence>
<accession>A0AAN7WCW0</accession>
<dbReference type="AlphaFoldDB" id="A0AAN7WCW0"/>
<sequence>MPLTADTERRLLNHYKLTTLYPSTWPHQPGDDSSDDEEPSSHPDSSSPRGGPVHPPSKSPSPLVGRQSSSARFQKIDRHASIRSASSLLGASSVVKQDEPDALGMVQSVATTLRSRGLPVEEDLALRNRFMLSSTSFSPALYLSQVHSEASTEDLLRGLEFLGRSIEQKSASLKVLVESNFEKFVRAKATIDNVYLEMRTQGVDPETPTSPNLASTLGRRPHSRHTSRGGAGGGSGTHFRSTSGAVSSFSPTFGNSRSATTPARKNALTREAEYGVLGIKAPLTDVVLRAEEVWGPALGGREKEENLKVTIGTLDQHAEIFRLGSVVSEAIKQNDYDGVVAGWKKITFLVEIAKGIATTAQRTGTPLDDADAQYILLVSHAHHDVSTQVDLFKRFLWRRLKTTHGRRPGNVAGSTAMSEEMEDREVHMEIIAVLLQLGVDENPIWEWLNSRCLYLKDRIARGFERSRIEIEILRRRLAAVNAKGGRDGRALGRYLRSTSSGLTGSVEKAAMDGAAIIAFWEKVLNALRGLLGSTGIVGEVMDFWAATKSFIDGRAQKAFPAAVLNANSEHLELEPDDVANLRSGALDLVSQLRESIMSFFADAPVDDLSDLYSPIPPTPITPDSGNKTPGGNGGVRRAFTFGGAGHAELPPPSPKTGEWWEKFAFWPPGGNVLGGAHYLALLLSLVGTAAGELAGLSVVRQRGTTTSGPEGLKLLVSAVRERGIHALCSAWAGDADRLRDLEGWVRCSSERRDLTLMPGLFMVFEERVLEGFRGIAYVSDGGRGGGGEVIQPPPAKLLQAVRGAFVGGLYKGLSGMVENAEKGRVVSGVGKDGGLDRVVLEVGDGEGAEAGAGRVDASNKNVRILMTLSNLSHLRSEIIPHLISAFESSFSVKLTEETKTIRDVLGQIDARLFQAYVKGTVDKLSILIHDGINSTTWAPASGRPVNAKNYVYDVLNALVLVHSEVSTTATGMTNQILSYLLEQSSINLLESFKKAHTHYSLPALMQATLDVEFLAQTLNNYTTERASEVQSQIYLALDERTDDDARKRLQGELPEMRAVLKKLREGTKLQFGCFKRERRGREGRGGVAASGSTGGGGGGRS</sequence>
<keyword evidence="2 4" id="KW-0813">Transport</keyword>
<dbReference type="GO" id="GO:0006887">
    <property type="term" value="P:exocytosis"/>
    <property type="evidence" value="ECO:0007669"/>
    <property type="project" value="UniProtKB-KW"/>
</dbReference>
<evidence type="ECO:0000313" key="8">
    <source>
        <dbReference type="Proteomes" id="UP001310594"/>
    </source>
</evidence>
<dbReference type="EMBL" id="JAVRQU010000007">
    <property type="protein sequence ID" value="KAK5700792.1"/>
    <property type="molecule type" value="Genomic_DNA"/>
</dbReference>
<name>A0AAN7WCW0_9PEZI</name>
<dbReference type="InterPro" id="IPR029175">
    <property type="entry name" value="EXOC2/Sec5"/>
</dbReference>
<feature type="region of interest" description="Disordered" evidence="5">
    <location>
        <begin position="618"/>
        <end position="653"/>
    </location>
</feature>
<proteinExistence type="inferred from homology"/>
<feature type="compositionally biased region" description="Polar residues" evidence="5">
    <location>
        <begin position="242"/>
        <end position="263"/>
    </location>
</feature>
<keyword evidence="4" id="KW-0653">Protein transport</keyword>
<dbReference type="PANTHER" id="PTHR13043:SF1">
    <property type="entry name" value="EXOCYST COMPLEX COMPONENT 2"/>
    <property type="match status" value="1"/>
</dbReference>
<dbReference type="InterPro" id="IPR039481">
    <property type="entry name" value="EXOC2/Sec5_N_dom"/>
</dbReference>
<comment type="similarity">
    <text evidence="1 4">Belongs to the SEC5 family.</text>
</comment>
<feature type="compositionally biased region" description="Low complexity" evidence="5">
    <location>
        <begin position="42"/>
        <end position="52"/>
    </location>
</feature>
<comment type="function">
    <text evidence="4">Component of the exocyst complex involved in the docking of exocytic vesicles with fusion sites on the plasma membrane.</text>
</comment>
<evidence type="ECO:0000256" key="1">
    <source>
        <dbReference type="ARBA" id="ARBA00010578"/>
    </source>
</evidence>
<comment type="caution">
    <text evidence="7">The sequence shown here is derived from an EMBL/GenBank/DDBJ whole genome shotgun (WGS) entry which is preliminary data.</text>
</comment>
<feature type="region of interest" description="Disordered" evidence="5">
    <location>
        <begin position="1075"/>
        <end position="1101"/>
    </location>
</feature>
<dbReference type="PANTHER" id="PTHR13043">
    <property type="entry name" value="EXOCYST COMPLEX COMPONENT SEC5"/>
    <property type="match status" value="1"/>
</dbReference>
<dbReference type="GO" id="GO:0006893">
    <property type="term" value="P:Golgi to plasma membrane transport"/>
    <property type="evidence" value="ECO:0007669"/>
    <property type="project" value="UniProtKB-UniRule"/>
</dbReference>
<keyword evidence="3 4" id="KW-0268">Exocytosis</keyword>
<dbReference type="GO" id="GO:0000145">
    <property type="term" value="C:exocyst"/>
    <property type="evidence" value="ECO:0007669"/>
    <property type="project" value="UniProtKB-UniRule"/>
</dbReference>
<reference evidence="7" key="1">
    <citation type="submission" date="2023-08" db="EMBL/GenBank/DDBJ databases">
        <title>Black Yeasts Isolated from many extreme environments.</title>
        <authorList>
            <person name="Coleine C."/>
            <person name="Stajich J.E."/>
            <person name="Selbmann L."/>
        </authorList>
    </citation>
    <scope>NUCLEOTIDE SEQUENCE</scope>
    <source>
        <strain evidence="7">CCFEE 5810</strain>
    </source>
</reference>
<gene>
    <name evidence="7" type="primary">SEC5</name>
    <name evidence="7" type="ORF">LTR97_005309</name>
</gene>
<dbReference type="GO" id="GO:0015031">
    <property type="term" value="P:protein transport"/>
    <property type="evidence" value="ECO:0007669"/>
    <property type="project" value="UniProtKB-KW"/>
</dbReference>
<evidence type="ECO:0000256" key="3">
    <source>
        <dbReference type="ARBA" id="ARBA00022483"/>
    </source>
</evidence>
<dbReference type="Pfam" id="PF15469">
    <property type="entry name" value="Sec5"/>
    <property type="match status" value="2"/>
</dbReference>
<evidence type="ECO:0000256" key="2">
    <source>
        <dbReference type="ARBA" id="ARBA00022448"/>
    </source>
</evidence>
<feature type="region of interest" description="Disordered" evidence="5">
    <location>
        <begin position="202"/>
        <end position="264"/>
    </location>
</feature>
<protein>
    <recommendedName>
        <fullName evidence="4">Exocyst complex component SEC5</fullName>
    </recommendedName>
</protein>
<feature type="region of interest" description="Disordered" evidence="5">
    <location>
        <begin position="18"/>
        <end position="72"/>
    </location>
</feature>
<dbReference type="Proteomes" id="UP001310594">
    <property type="component" value="Unassembled WGS sequence"/>
</dbReference>
<evidence type="ECO:0000259" key="6">
    <source>
        <dbReference type="Pfam" id="PF15469"/>
    </source>
</evidence>
<evidence type="ECO:0000256" key="4">
    <source>
        <dbReference type="RuleBase" id="RU365069"/>
    </source>
</evidence>
<feature type="domain" description="Exocyst complex component EXOC2/Sec5 N-terminal" evidence="6">
    <location>
        <begin position="265"/>
        <end position="1074"/>
    </location>
</feature>